<comment type="caution">
    <text evidence="1">Lacks conserved residue(s) required for the propagation of feature annotation.</text>
</comment>
<keyword evidence="1" id="KW-0963">Cytoplasm</keyword>
<dbReference type="PROSITE" id="PS51368">
    <property type="entry name" value="UREASE_3"/>
    <property type="match status" value="1"/>
</dbReference>
<evidence type="ECO:0000259" key="2">
    <source>
        <dbReference type="PROSITE" id="PS51368"/>
    </source>
</evidence>
<dbReference type="Gene3D" id="3.20.20.140">
    <property type="entry name" value="Metal-dependent hydrolases"/>
    <property type="match status" value="1"/>
</dbReference>
<name>A0ABQ2VQD0_9ACTN</name>
<reference evidence="4" key="1">
    <citation type="journal article" date="2019" name="Int. J. Syst. Evol. Microbiol.">
        <title>The Global Catalogue of Microorganisms (GCM) 10K type strain sequencing project: providing services to taxonomists for standard genome sequencing and annotation.</title>
        <authorList>
            <consortium name="The Broad Institute Genomics Platform"/>
            <consortium name="The Broad Institute Genome Sequencing Center for Infectious Disease"/>
            <person name="Wu L."/>
            <person name="Ma J."/>
        </authorList>
    </citation>
    <scope>NUCLEOTIDE SEQUENCE [LARGE SCALE GENOMIC DNA]</scope>
    <source>
        <strain evidence="4">JCM 3399</strain>
    </source>
</reference>
<protein>
    <recommendedName>
        <fullName evidence="2">Urease domain-containing protein</fullName>
    </recommendedName>
</protein>
<evidence type="ECO:0000313" key="4">
    <source>
        <dbReference type="Proteomes" id="UP000654471"/>
    </source>
</evidence>
<comment type="subcellular location">
    <subcellularLocation>
        <location evidence="1">Cytoplasm</location>
    </subcellularLocation>
</comment>
<proteinExistence type="predicted"/>
<dbReference type="SUPFAM" id="SSF51556">
    <property type="entry name" value="Metallo-dependent hydrolases"/>
    <property type="match status" value="1"/>
</dbReference>
<dbReference type="PANTHER" id="PTHR43440">
    <property type="entry name" value="UREASE"/>
    <property type="match status" value="1"/>
</dbReference>
<gene>
    <name evidence="3" type="ORF">GCM10010211_85900</name>
</gene>
<sequence>MGATGLSPRSTSFNFVTQQAIDDGLPECLRLGKEFQAISNTRNIRKEHMKENDACPDVEIDPDTFEVIVGGAKVEDVSAQIDGHGVERNYATELPMAQRYFLF</sequence>
<dbReference type="InterPro" id="IPR017951">
    <property type="entry name" value="Urease_asu_c"/>
</dbReference>
<dbReference type="InterPro" id="IPR050112">
    <property type="entry name" value="Urease_alpha_subunit"/>
</dbReference>
<dbReference type="PANTHER" id="PTHR43440:SF1">
    <property type="entry name" value="UREASE"/>
    <property type="match status" value="1"/>
</dbReference>
<keyword evidence="4" id="KW-1185">Reference proteome</keyword>
<dbReference type="EMBL" id="BMRP01000130">
    <property type="protein sequence ID" value="GGV06139.1"/>
    <property type="molecule type" value="Genomic_DNA"/>
</dbReference>
<feature type="domain" description="Urease" evidence="2">
    <location>
        <begin position="1"/>
        <end position="103"/>
    </location>
</feature>
<organism evidence="3 4">
    <name type="scientific">Streptomyces albospinus</name>
    <dbReference type="NCBI Taxonomy" id="285515"/>
    <lineage>
        <taxon>Bacteria</taxon>
        <taxon>Bacillati</taxon>
        <taxon>Actinomycetota</taxon>
        <taxon>Actinomycetes</taxon>
        <taxon>Kitasatosporales</taxon>
        <taxon>Streptomycetaceae</taxon>
        <taxon>Streptomyces</taxon>
    </lineage>
</organism>
<dbReference type="Proteomes" id="UP000654471">
    <property type="component" value="Unassembled WGS sequence"/>
</dbReference>
<evidence type="ECO:0000256" key="1">
    <source>
        <dbReference type="PROSITE-ProRule" id="PRU00700"/>
    </source>
</evidence>
<accession>A0ABQ2VQD0</accession>
<dbReference type="InterPro" id="IPR032466">
    <property type="entry name" value="Metal_Hydrolase"/>
</dbReference>
<comment type="caution">
    <text evidence="3">The sequence shown here is derived from an EMBL/GenBank/DDBJ whole genome shotgun (WGS) entry which is preliminary data.</text>
</comment>
<evidence type="ECO:0000313" key="3">
    <source>
        <dbReference type="EMBL" id="GGV06139.1"/>
    </source>
</evidence>